<dbReference type="OrthoDB" id="8173437at2759"/>
<dbReference type="Proteomes" id="UP000324222">
    <property type="component" value="Unassembled WGS sequence"/>
</dbReference>
<evidence type="ECO:0000313" key="1">
    <source>
        <dbReference type="EMBL" id="MPC91254.1"/>
    </source>
</evidence>
<dbReference type="EMBL" id="VSRR010087125">
    <property type="protein sequence ID" value="MPC91254.1"/>
    <property type="molecule type" value="Genomic_DNA"/>
</dbReference>
<proteinExistence type="predicted"/>
<keyword evidence="2" id="KW-1185">Reference proteome</keyword>
<comment type="caution">
    <text evidence="1">The sequence shown here is derived from an EMBL/GenBank/DDBJ whole genome shotgun (WGS) entry which is preliminary data.</text>
</comment>
<organism evidence="1 2">
    <name type="scientific">Portunus trituberculatus</name>
    <name type="common">Swimming crab</name>
    <name type="synonym">Neptunus trituberculatus</name>
    <dbReference type="NCBI Taxonomy" id="210409"/>
    <lineage>
        <taxon>Eukaryota</taxon>
        <taxon>Metazoa</taxon>
        <taxon>Ecdysozoa</taxon>
        <taxon>Arthropoda</taxon>
        <taxon>Crustacea</taxon>
        <taxon>Multicrustacea</taxon>
        <taxon>Malacostraca</taxon>
        <taxon>Eumalacostraca</taxon>
        <taxon>Eucarida</taxon>
        <taxon>Decapoda</taxon>
        <taxon>Pleocyemata</taxon>
        <taxon>Brachyura</taxon>
        <taxon>Eubrachyura</taxon>
        <taxon>Portunoidea</taxon>
        <taxon>Portunidae</taxon>
        <taxon>Portuninae</taxon>
        <taxon>Portunus</taxon>
    </lineage>
</organism>
<accession>A0A5B7JFX7</accession>
<sequence>MSVFPLAVSYEQKDLTYLWLNNTASDNGKSLAKSNQLRSLNAYMIMNRTEICEDSFFWRGELIQPPVDL</sequence>
<protein>
    <submittedName>
        <fullName evidence="1">Uncharacterized protein</fullName>
    </submittedName>
</protein>
<gene>
    <name evidence="1" type="ORF">E2C01_086278</name>
</gene>
<evidence type="ECO:0000313" key="2">
    <source>
        <dbReference type="Proteomes" id="UP000324222"/>
    </source>
</evidence>
<dbReference type="AlphaFoldDB" id="A0A5B7JFX7"/>
<reference evidence="1 2" key="1">
    <citation type="submission" date="2019-05" db="EMBL/GenBank/DDBJ databases">
        <title>Another draft genome of Portunus trituberculatus and its Hox gene families provides insights of decapod evolution.</title>
        <authorList>
            <person name="Jeong J.-H."/>
            <person name="Song I."/>
            <person name="Kim S."/>
            <person name="Choi T."/>
            <person name="Kim D."/>
            <person name="Ryu S."/>
            <person name="Kim W."/>
        </authorList>
    </citation>
    <scope>NUCLEOTIDE SEQUENCE [LARGE SCALE GENOMIC DNA]</scope>
    <source>
        <tissue evidence="1">Muscle</tissue>
    </source>
</reference>
<name>A0A5B7JFX7_PORTR</name>